<evidence type="ECO:0000256" key="8">
    <source>
        <dbReference type="ARBA" id="ARBA00022562"/>
    </source>
</evidence>
<keyword evidence="4" id="KW-1187">Viral budding via the host ESCRT complexes</keyword>
<evidence type="ECO:0000256" key="14">
    <source>
        <dbReference type="ARBA" id="ARBA00022737"/>
    </source>
</evidence>
<keyword evidence="20 28" id="KW-0694">RNA-binding</keyword>
<feature type="domain" description="CCHC-type" evidence="30">
    <location>
        <begin position="385"/>
        <end position="400"/>
    </location>
</feature>
<dbReference type="FunFam" id="1.10.375.10:FF:000001">
    <property type="entry name" value="Gag polyprotein"/>
    <property type="match status" value="1"/>
</dbReference>
<reference evidence="31" key="1">
    <citation type="journal article" date="2012" name="AIDS Res. Hum. Retroviruses">
        <title>Pilot Studies for Development of an HIV Subtype Panel for Surveillance of Global Diversity.</title>
        <authorList>
            <person name="Manak M."/>
            <person name="Sina S."/>
            <person name="Anekella B."/>
            <person name="Hewlett I."/>
            <person name="Sanders-Buell E.E."/>
            <person name="Ragupathy V."/>
            <person name="Kim J.H."/>
            <person name="Vermeulen M."/>
            <person name="Stramer S."/>
            <person name="Sabino E."/>
            <person name="Grabarczyk P."/>
            <person name="Michael N.L."/>
            <person name="Peel S."/>
            <person name="Garrett P.E."/>
            <person name="Tovanabutra S."/>
            <person name="Busch M."/>
            <person name="Schito M."/>
        </authorList>
    </citation>
    <scope>NUCLEOTIDE SEQUENCE</scope>
    <source>
        <strain evidence="31">BP00040_LH01</strain>
    </source>
</reference>
<dbReference type="Gene3D" id="1.20.5.760">
    <property type="entry name" value="Single helix bin"/>
    <property type="match status" value="1"/>
</dbReference>
<dbReference type="GO" id="GO:0042025">
    <property type="term" value="C:host cell nucleus"/>
    <property type="evidence" value="ECO:0007669"/>
    <property type="project" value="UniProtKB-SubCell"/>
</dbReference>
<dbReference type="InterPro" id="IPR014817">
    <property type="entry name" value="Gag_p6"/>
</dbReference>
<evidence type="ECO:0000256" key="21">
    <source>
        <dbReference type="ARBA" id="ARBA00023046"/>
    </source>
</evidence>
<accession>G9INJ6</accession>
<dbReference type="GO" id="GO:0019013">
    <property type="term" value="C:viral nucleocapsid"/>
    <property type="evidence" value="ECO:0007669"/>
    <property type="project" value="UniProtKB-KW"/>
</dbReference>
<evidence type="ECO:0000256" key="7">
    <source>
        <dbReference type="ARBA" id="ARBA00022561"/>
    </source>
</evidence>
<dbReference type="Gene3D" id="1.10.375.10">
    <property type="entry name" value="Human Immunodeficiency Virus Type 1 Capsid Protein"/>
    <property type="match status" value="1"/>
</dbReference>
<dbReference type="GO" id="GO:0055036">
    <property type="term" value="C:virion membrane"/>
    <property type="evidence" value="ECO:0007669"/>
    <property type="project" value="UniProtKB-SubCell"/>
</dbReference>
<dbReference type="Pfam" id="PF08705">
    <property type="entry name" value="Gag_p6"/>
    <property type="match status" value="1"/>
</dbReference>
<feature type="domain" description="CCHC-type" evidence="30">
    <location>
        <begin position="407"/>
        <end position="422"/>
    </location>
</feature>
<dbReference type="InterPro" id="IPR008919">
    <property type="entry name" value="Retrov_capsid_N"/>
</dbReference>
<evidence type="ECO:0000256" key="15">
    <source>
        <dbReference type="ARBA" id="ARBA00022758"/>
    </source>
</evidence>
<keyword evidence="6" id="KW-0597">Phosphoprotein</keyword>
<keyword evidence="10" id="KW-1188">Viral release from host cell</keyword>
<dbReference type="SUPFAM" id="SSF47836">
    <property type="entry name" value="Retroviral matrix proteins"/>
    <property type="match status" value="1"/>
</dbReference>
<keyword evidence="25" id="KW-0449">Lipoprotein</keyword>
<evidence type="ECO:0000259" key="30">
    <source>
        <dbReference type="PROSITE" id="PS50158"/>
    </source>
</evidence>
<evidence type="ECO:0000256" key="3">
    <source>
        <dbReference type="ARBA" id="ARBA00008364"/>
    </source>
</evidence>
<proteinExistence type="inferred from homology"/>
<evidence type="ECO:0000256" key="18">
    <source>
        <dbReference type="ARBA" id="ARBA00022844"/>
    </source>
</evidence>
<keyword evidence="19" id="KW-1043">Host membrane</keyword>
<dbReference type="InterPro" id="IPR008916">
    <property type="entry name" value="Retrov_capsid_C"/>
</dbReference>
<keyword evidence="9 28" id="KW-0945">Host-virus interaction</keyword>
<dbReference type="PROSITE" id="PS50158">
    <property type="entry name" value="ZF_CCHC"/>
    <property type="match status" value="2"/>
</dbReference>
<evidence type="ECO:0000256" key="26">
    <source>
        <dbReference type="ARBA" id="ARBA00037826"/>
    </source>
</evidence>
<evidence type="ECO:0000256" key="5">
    <source>
        <dbReference type="ARBA" id="ARBA00022511"/>
    </source>
</evidence>
<dbReference type="InterPro" id="IPR012344">
    <property type="entry name" value="Matrix_HIV/RSV_N"/>
</dbReference>
<keyword evidence="18 28" id="KW-0946">Virion</keyword>
<comment type="similarity">
    <text evidence="3">Belongs to the primate lentivirus group gag polyprotein family.</text>
</comment>
<dbReference type="GO" id="GO:0039702">
    <property type="term" value="P:viral budding via host ESCRT complex"/>
    <property type="evidence" value="ECO:0007669"/>
    <property type="project" value="UniProtKB-KW"/>
</dbReference>
<evidence type="ECO:0000256" key="28">
    <source>
        <dbReference type="RuleBase" id="RU004487"/>
    </source>
</evidence>
<dbReference type="GO" id="GO:0005198">
    <property type="term" value="F:structural molecule activity"/>
    <property type="evidence" value="ECO:0007669"/>
    <property type="project" value="InterPro"/>
</dbReference>
<dbReference type="SMART" id="SM00343">
    <property type="entry name" value="ZnF_C2HC"/>
    <property type="match status" value="2"/>
</dbReference>
<dbReference type="InterPro" id="IPR001878">
    <property type="entry name" value="Znf_CCHC"/>
</dbReference>
<keyword evidence="16 27" id="KW-0863">Zinc-finger</keyword>
<evidence type="ECO:0000256" key="27">
    <source>
        <dbReference type="PROSITE-ProRule" id="PRU00047"/>
    </source>
</evidence>
<keyword evidence="23" id="KW-0472">Membrane</keyword>
<dbReference type="GO" id="GO:0020002">
    <property type="term" value="C:host cell plasma membrane"/>
    <property type="evidence" value="ECO:0007669"/>
    <property type="project" value="UniProtKB-SubCell"/>
</dbReference>
<evidence type="ECO:0000256" key="23">
    <source>
        <dbReference type="ARBA" id="ARBA00023136"/>
    </source>
</evidence>
<organismHost>
    <name type="scientific">Homo sapiens</name>
    <name type="common">Human</name>
    <dbReference type="NCBI Taxonomy" id="9606"/>
</organismHost>
<keyword evidence="24 28" id="KW-1035">Host cytoplasm</keyword>
<keyword evidence="12" id="KW-0519">Myristate</keyword>
<dbReference type="FunFam" id="1.10.1200.30:FF:000001">
    <property type="entry name" value="Gag polyprotein"/>
    <property type="match status" value="1"/>
</dbReference>
<evidence type="ECO:0000256" key="20">
    <source>
        <dbReference type="ARBA" id="ARBA00022884"/>
    </source>
</evidence>
<evidence type="ECO:0000256" key="6">
    <source>
        <dbReference type="ARBA" id="ARBA00022553"/>
    </source>
</evidence>
<evidence type="ECO:0000256" key="1">
    <source>
        <dbReference type="ARBA" id="ARBA00004425"/>
    </source>
</evidence>
<evidence type="ECO:0000256" key="19">
    <source>
        <dbReference type="ARBA" id="ARBA00022870"/>
    </source>
</evidence>
<dbReference type="Gene3D" id="1.10.150.90">
    <property type="entry name" value="Immunodeficiency lentiviruses, gag gene matrix protein p17"/>
    <property type="match status" value="1"/>
</dbReference>
<comment type="subcellular location">
    <molecule>Matrix protein p17</molecule>
    <subcellularLocation>
        <location evidence="28">Virion membrane</location>
        <topology evidence="28">Lipid-anchor</topology>
    </subcellularLocation>
    <subcellularLocation>
        <location evidence="28">Host nucleus</location>
    </subcellularLocation>
    <subcellularLocation>
        <location evidence="28">Host cytoplasm</location>
    </subcellularLocation>
</comment>
<keyword evidence="13 28" id="KW-0479">Metal-binding</keyword>
<dbReference type="InterPro" id="IPR036875">
    <property type="entry name" value="Znf_CCHC_sf"/>
</dbReference>
<evidence type="ECO:0000256" key="29">
    <source>
        <dbReference type="SAM" id="MobiDB-lite"/>
    </source>
</evidence>
<evidence type="ECO:0000313" key="31">
    <source>
        <dbReference type="EMBL" id="AEW27518.1"/>
    </source>
</evidence>
<keyword evidence="15" id="KW-0688">Ribosomal frameshifting</keyword>
<evidence type="ECO:0000256" key="10">
    <source>
        <dbReference type="ARBA" id="ARBA00022612"/>
    </source>
</evidence>
<sequence>MGARASILRGEKLDTWERIRLRPGGKKTYMMKHLVWASRELERFALDPGLLETSRGCKQIIQQLQPALQTGTKELVSLHNTVAVLYCVHEKIEVRDTKEALDKIKEEQNKSRQQAEAADKGKVSQNYPIVQNLQGQMVHQPIAARTLNAWVKVVEEKAFSPEVIPMFTALSEGATPQDLNTMLNTVGGHQAAMQMLKDTINEEAAEWDRLHPVHAGPVAPGQVREPRGSDIAGTTSTLQEQIGWMTGNPPIPVGEIYKRWIILGLNKIVRMYSPVSILDIKQGPKEPFRDYVDRFFKTLRAEQATQEVKNWMTDTLLVQNANPDCKSILRALGPGATLEEMMTACQGVGGPGHKARVLAEAMSQVNNTNIMMQRSNFKGPKRTIKCFNCGKEGHLARNCRAPRKKGCWKCGQEGHQMKDCTERQANFLGKIWPSHKGRPGNFPQSRLEPTAPPAESFRFEEITPSPKQEPKDKEPLTSLKSLFGSDPLSQ</sequence>
<dbReference type="PRINTS" id="PR00234">
    <property type="entry name" value="HIV1MATRIX"/>
</dbReference>
<dbReference type="SUPFAM" id="SSF47943">
    <property type="entry name" value="Retrovirus capsid protein, N-terminal core domain"/>
    <property type="match status" value="1"/>
</dbReference>
<keyword evidence="14" id="KW-0677">Repeat</keyword>
<dbReference type="InterPro" id="IPR045345">
    <property type="entry name" value="Gag_p24_C"/>
</dbReference>
<feature type="region of interest" description="Disordered" evidence="29">
    <location>
        <begin position="431"/>
        <end position="490"/>
    </location>
</feature>
<dbReference type="EMBL" id="JN687655">
    <property type="protein sequence ID" value="AEW27518.1"/>
    <property type="molecule type" value="Genomic_RNA"/>
</dbReference>
<keyword evidence="22 28" id="KW-0543">Viral nucleoprotein</keyword>
<dbReference type="Pfam" id="PF19317">
    <property type="entry name" value="Gag_p24_C"/>
    <property type="match status" value="1"/>
</dbReference>
<keyword evidence="21" id="KW-1039">Host endosome</keyword>
<comment type="PTM">
    <molecule>Gag-Pol polyprotein</molecule>
    <text evidence="28">Specific enzymatic cleavages by the viral protease yield mature proteins.</text>
</comment>
<evidence type="ECO:0000256" key="2">
    <source>
        <dbReference type="ARBA" id="ARBA00004560"/>
    </source>
</evidence>
<keyword evidence="17 28" id="KW-0862">Zinc</keyword>
<dbReference type="Gene3D" id="6.10.250.390">
    <property type="match status" value="1"/>
</dbReference>
<evidence type="ECO:0000256" key="17">
    <source>
        <dbReference type="ARBA" id="ARBA00022833"/>
    </source>
</evidence>
<evidence type="ECO:0000256" key="22">
    <source>
        <dbReference type="ARBA" id="ARBA00023086"/>
    </source>
</evidence>
<organism evidence="31">
    <name type="scientific">Human immunodeficiency virus type 1</name>
    <name type="common">HIV-1</name>
    <dbReference type="NCBI Taxonomy" id="11676"/>
    <lineage>
        <taxon>Viruses</taxon>
        <taxon>Riboviria</taxon>
        <taxon>Pararnavirae</taxon>
        <taxon>Artverviricota</taxon>
        <taxon>Revtraviricetes</taxon>
        <taxon>Ortervirales</taxon>
        <taxon>Retroviridae</taxon>
        <taxon>Orthoretrovirinae</taxon>
        <taxon>Lentivirus</taxon>
        <taxon>Lentivirus humimdef1</taxon>
    </lineage>
</organism>
<name>G9INJ6_HV1</name>
<dbReference type="PANTHER" id="PTHR40389">
    <property type="entry name" value="ENDOGENOUS RETROVIRUS GROUP K MEMBER 24 GAG POLYPROTEIN-RELATED"/>
    <property type="match status" value="1"/>
</dbReference>
<dbReference type="Pfam" id="PF00607">
    <property type="entry name" value="Gag_p24"/>
    <property type="match status" value="1"/>
</dbReference>
<dbReference type="InterPro" id="IPR010999">
    <property type="entry name" value="Retrovr_matrix"/>
</dbReference>
<dbReference type="GO" id="GO:0008270">
    <property type="term" value="F:zinc ion binding"/>
    <property type="evidence" value="ECO:0007669"/>
    <property type="project" value="UniProtKB-KW"/>
</dbReference>
<comment type="subcellular location">
    <subcellularLocation>
        <location evidence="1">Host cell membrane</location>
        <topology evidence="1">Lipid-anchor</topology>
    </subcellularLocation>
    <subcellularLocation>
        <location evidence="2">Host endosome</location>
        <location evidence="2">Host multivesicular body</location>
    </subcellularLocation>
    <subcellularLocation>
        <location evidence="26">Virion membrane</location>
        <topology evidence="26">Lipid-anchor</topology>
    </subcellularLocation>
    <subcellularLocation>
        <location evidence="28">Virion</location>
    </subcellularLocation>
    <subcellularLocation>
        <location evidence="28">Host cytoplasm</location>
    </subcellularLocation>
    <subcellularLocation>
        <location evidence="28">Host nucleus</location>
    </subcellularLocation>
</comment>
<dbReference type="GO" id="GO:0075523">
    <property type="term" value="P:viral translational frameshifting"/>
    <property type="evidence" value="ECO:0007669"/>
    <property type="project" value="UniProtKB-KW"/>
</dbReference>
<dbReference type="Pfam" id="PF00540">
    <property type="entry name" value="Gag_p17"/>
    <property type="match status" value="1"/>
</dbReference>
<dbReference type="Pfam" id="PF00098">
    <property type="entry name" value="zf-CCHC"/>
    <property type="match status" value="2"/>
</dbReference>
<keyword evidence="11" id="KW-1198">Viral budding</keyword>
<dbReference type="InterPro" id="IPR050195">
    <property type="entry name" value="Primate_lentivir_Gag_pol-like"/>
</dbReference>
<evidence type="ECO:0000256" key="12">
    <source>
        <dbReference type="ARBA" id="ARBA00022707"/>
    </source>
</evidence>
<dbReference type="GO" id="GO:0003723">
    <property type="term" value="F:RNA binding"/>
    <property type="evidence" value="ECO:0007669"/>
    <property type="project" value="UniProtKB-KW"/>
</dbReference>
<evidence type="ECO:0000256" key="11">
    <source>
        <dbReference type="ARBA" id="ARBA00022637"/>
    </source>
</evidence>
<dbReference type="GO" id="GO:0072494">
    <property type="term" value="C:host multivesicular body"/>
    <property type="evidence" value="ECO:0007669"/>
    <property type="project" value="UniProtKB-SubCell"/>
</dbReference>
<dbReference type="PANTHER" id="PTHR40389:SF4">
    <property type="match status" value="1"/>
</dbReference>
<evidence type="ECO:0000256" key="24">
    <source>
        <dbReference type="ARBA" id="ARBA00023200"/>
    </source>
</evidence>
<evidence type="ECO:0000256" key="13">
    <source>
        <dbReference type="ARBA" id="ARBA00022723"/>
    </source>
</evidence>
<gene>
    <name evidence="31" type="primary">gag</name>
</gene>
<keyword evidence="7 28" id="KW-0167">Capsid protein</keyword>
<dbReference type="InterPro" id="IPR000071">
    <property type="entry name" value="Lentvrl_matrix_N"/>
</dbReference>
<dbReference type="Gene3D" id="4.10.60.10">
    <property type="entry name" value="Zinc finger, CCHC-type"/>
    <property type="match status" value="1"/>
</dbReference>
<dbReference type="FunFam" id="4.10.60.10:FF:000001">
    <property type="entry name" value="Gag polyprotein"/>
    <property type="match status" value="1"/>
</dbReference>
<evidence type="ECO:0000256" key="4">
    <source>
        <dbReference type="ARBA" id="ARBA00022462"/>
    </source>
</evidence>
<evidence type="ECO:0000256" key="9">
    <source>
        <dbReference type="ARBA" id="ARBA00022581"/>
    </source>
</evidence>
<keyword evidence="5" id="KW-1032">Host cell membrane</keyword>
<evidence type="ECO:0000256" key="16">
    <source>
        <dbReference type="ARBA" id="ARBA00022771"/>
    </source>
</evidence>
<dbReference type="SUPFAM" id="SSF57756">
    <property type="entry name" value="Retrovirus zinc finger-like domains"/>
    <property type="match status" value="1"/>
</dbReference>
<protein>
    <recommendedName>
        <fullName evidence="28">Gag polyprotein</fullName>
    </recommendedName>
    <component>
        <recommendedName>
            <fullName evidence="28">Matrix protein p17</fullName>
            <shortName evidence="28">MA</shortName>
        </recommendedName>
    </component>
</protein>
<dbReference type="Gene3D" id="1.10.1200.30">
    <property type="match status" value="1"/>
</dbReference>
<dbReference type="SUPFAM" id="SSF47353">
    <property type="entry name" value="Retrovirus capsid dimerization domain-like"/>
    <property type="match status" value="1"/>
</dbReference>
<evidence type="ECO:0000256" key="25">
    <source>
        <dbReference type="ARBA" id="ARBA00023288"/>
    </source>
</evidence>
<keyword evidence="8 28" id="KW-1048">Host nucleus</keyword>